<dbReference type="InterPro" id="IPR011990">
    <property type="entry name" value="TPR-like_helical_dom_sf"/>
</dbReference>
<dbReference type="Pfam" id="PF13181">
    <property type="entry name" value="TPR_8"/>
    <property type="match status" value="1"/>
</dbReference>
<dbReference type="SMART" id="SM00028">
    <property type="entry name" value="TPR"/>
    <property type="match status" value="4"/>
</dbReference>
<dbReference type="EMBL" id="MLJW01000004">
    <property type="protein sequence ID" value="OIR17640.1"/>
    <property type="molecule type" value="Genomic_DNA"/>
</dbReference>
<organism evidence="1">
    <name type="scientific">mine drainage metagenome</name>
    <dbReference type="NCBI Taxonomy" id="410659"/>
    <lineage>
        <taxon>unclassified sequences</taxon>
        <taxon>metagenomes</taxon>
        <taxon>ecological metagenomes</taxon>
    </lineage>
</organism>
<name>A0A1J5TN49_9ZZZZ</name>
<gene>
    <name evidence="1" type="ORF">GALL_18580</name>
</gene>
<protein>
    <submittedName>
        <fullName evidence="1">Tetratricopeptide repeat protein</fullName>
    </submittedName>
</protein>
<evidence type="ECO:0000313" key="1">
    <source>
        <dbReference type="EMBL" id="OIR17640.1"/>
    </source>
</evidence>
<proteinExistence type="predicted"/>
<dbReference type="Gene3D" id="1.25.40.10">
    <property type="entry name" value="Tetratricopeptide repeat domain"/>
    <property type="match status" value="2"/>
</dbReference>
<dbReference type="AlphaFoldDB" id="A0A1J5TN49"/>
<dbReference type="InterPro" id="IPR019734">
    <property type="entry name" value="TPR_rpt"/>
</dbReference>
<sequence length="324" mass="35640">MYLILVSSRNHIESTENLERSYMRIKLQTTLSLLAITLIFNNVYAAGLDVPACNRALAKGDFKAALVQANSALLTNKNDKDALICQGRAYSASGDLNSALLAFKSADALSENEFDRTITALLTGHAYKAAKQYDDAINSYQQTILHAKADASGTFQRIGQDAVGNVYFETKQFPLALTAYLAGSKFAANDNERADSYEKIAQTYHQLNQNDLALEFQIKVYVMYQAAGTLDQYAHSSIELGRYYAAVKKYDNAEITLNKIIQFSKEQGGAYFEAQGSYVLAQVKAATGDMASAKALVAHAKLIAKNTNDTALDEEIKQETQHMF</sequence>
<comment type="caution">
    <text evidence="1">The sequence shown here is derived from an EMBL/GenBank/DDBJ whole genome shotgun (WGS) entry which is preliminary data.</text>
</comment>
<reference evidence="1" key="1">
    <citation type="submission" date="2016-10" db="EMBL/GenBank/DDBJ databases">
        <title>Sequence of Gallionella enrichment culture.</title>
        <authorList>
            <person name="Poehlein A."/>
            <person name="Muehling M."/>
            <person name="Daniel R."/>
        </authorList>
    </citation>
    <scope>NUCLEOTIDE SEQUENCE</scope>
</reference>
<accession>A0A1J5TN49</accession>
<dbReference type="SUPFAM" id="SSF48452">
    <property type="entry name" value="TPR-like"/>
    <property type="match status" value="1"/>
</dbReference>